<organism evidence="10 11">
    <name type="scientific">Priestia megaterium</name>
    <name type="common">Bacillus megaterium</name>
    <dbReference type="NCBI Taxonomy" id="1404"/>
    <lineage>
        <taxon>Bacteria</taxon>
        <taxon>Bacillati</taxon>
        <taxon>Bacillota</taxon>
        <taxon>Bacilli</taxon>
        <taxon>Bacillales</taxon>
        <taxon>Bacillaceae</taxon>
        <taxon>Priestia</taxon>
    </lineage>
</organism>
<evidence type="ECO:0000313" key="11">
    <source>
        <dbReference type="Proteomes" id="UP000501868"/>
    </source>
</evidence>
<dbReference type="InterPro" id="IPR000209">
    <property type="entry name" value="Peptidase_S8/S53_dom"/>
</dbReference>
<keyword evidence="8" id="KW-0732">Signal</keyword>
<evidence type="ECO:0000256" key="2">
    <source>
        <dbReference type="ARBA" id="ARBA00022670"/>
    </source>
</evidence>
<keyword evidence="2" id="KW-0645">Protease</keyword>
<gene>
    <name evidence="10" type="ORF">HFZ78_24065</name>
</gene>
<dbReference type="AlphaFoldDB" id="A0A6H1P728"/>
<evidence type="ECO:0000256" key="7">
    <source>
        <dbReference type="ARBA" id="ARBA00023145"/>
    </source>
</evidence>
<evidence type="ECO:0000256" key="3">
    <source>
        <dbReference type="ARBA" id="ARBA00022723"/>
    </source>
</evidence>
<dbReference type="PROSITE" id="PS51695">
    <property type="entry name" value="SEDOLISIN"/>
    <property type="match status" value="1"/>
</dbReference>
<keyword evidence="4" id="KW-0378">Hydrolase</keyword>
<dbReference type="GO" id="GO:0004252">
    <property type="term" value="F:serine-type endopeptidase activity"/>
    <property type="evidence" value="ECO:0007669"/>
    <property type="project" value="InterPro"/>
</dbReference>
<comment type="cofactor">
    <cofactor evidence="1">
        <name>Ca(2+)</name>
        <dbReference type="ChEBI" id="CHEBI:29108"/>
    </cofactor>
</comment>
<dbReference type="GO" id="GO:0008240">
    <property type="term" value="F:tripeptidyl-peptidase activity"/>
    <property type="evidence" value="ECO:0007669"/>
    <property type="project" value="TreeGrafter"/>
</dbReference>
<dbReference type="Gene3D" id="3.40.50.200">
    <property type="entry name" value="Peptidase S8/S53 domain"/>
    <property type="match status" value="1"/>
</dbReference>
<dbReference type="GO" id="GO:0046872">
    <property type="term" value="F:metal ion binding"/>
    <property type="evidence" value="ECO:0007669"/>
    <property type="project" value="UniProtKB-KW"/>
</dbReference>
<evidence type="ECO:0000256" key="6">
    <source>
        <dbReference type="ARBA" id="ARBA00022837"/>
    </source>
</evidence>
<dbReference type="Pfam" id="PF09286">
    <property type="entry name" value="Pro-kuma_activ"/>
    <property type="match status" value="1"/>
</dbReference>
<dbReference type="InterPro" id="IPR030400">
    <property type="entry name" value="Sedolisin_dom"/>
</dbReference>
<reference evidence="10 11" key="2">
    <citation type="submission" date="2020-04" db="EMBL/GenBank/DDBJ databases">
        <authorList>
            <person name="Fomenkov A."/>
            <person name="Anton B.P."/>
            <person name="Roberts R.J."/>
        </authorList>
    </citation>
    <scope>NUCLEOTIDE SEQUENCE [LARGE SCALE GENOMIC DNA]</scope>
    <source>
        <strain evidence="10 11">S2</strain>
    </source>
</reference>
<dbReference type="PANTHER" id="PTHR14218:SF15">
    <property type="entry name" value="TRIPEPTIDYL-PEPTIDASE 1"/>
    <property type="match status" value="1"/>
</dbReference>
<feature type="signal peptide" evidence="8">
    <location>
        <begin position="1"/>
        <end position="21"/>
    </location>
</feature>
<dbReference type="PANTHER" id="PTHR14218">
    <property type="entry name" value="PROTEASE S8 TRIPEPTIDYL PEPTIDASE I CLN2"/>
    <property type="match status" value="1"/>
</dbReference>
<accession>A0A6H1P728</accession>
<protein>
    <submittedName>
        <fullName evidence="10">S8/S53 family peptidase</fullName>
    </submittedName>
</protein>
<feature type="chain" id="PRO_5038656730" evidence="8">
    <location>
        <begin position="22"/>
        <end position="635"/>
    </location>
</feature>
<name>A0A6H1P728_PRIMG</name>
<dbReference type="SUPFAM" id="SSF54897">
    <property type="entry name" value="Protease propeptides/inhibitors"/>
    <property type="match status" value="1"/>
</dbReference>
<dbReference type="SMART" id="SM00944">
    <property type="entry name" value="Pro-kuma_activ"/>
    <property type="match status" value="1"/>
</dbReference>
<evidence type="ECO:0000256" key="1">
    <source>
        <dbReference type="ARBA" id="ARBA00001913"/>
    </source>
</evidence>
<dbReference type="InterPro" id="IPR015366">
    <property type="entry name" value="S53_propep"/>
</dbReference>
<keyword evidence="5" id="KW-0720">Serine protease</keyword>
<evidence type="ECO:0000256" key="5">
    <source>
        <dbReference type="ARBA" id="ARBA00022825"/>
    </source>
</evidence>
<evidence type="ECO:0000259" key="9">
    <source>
        <dbReference type="PROSITE" id="PS51695"/>
    </source>
</evidence>
<keyword evidence="3" id="KW-0479">Metal-binding</keyword>
<evidence type="ECO:0000256" key="4">
    <source>
        <dbReference type="ARBA" id="ARBA00022801"/>
    </source>
</evidence>
<feature type="domain" description="Peptidase S53" evidence="9">
    <location>
        <begin position="207"/>
        <end position="635"/>
    </location>
</feature>
<sequence length="635" mass="67407">MKPWKKVAGFAVMSSMVLFNALPAVTNAQSVSSVKVQQAGNPANAQVFGNLPGDTQVQVNLVFKLQNKDKLARFIQDTTTPGTKDYRKYLSVSNFSQNYGANPEAVKQLTNYLQGFGIKATLQSNGFIVAATGTADAFNKAFNVQLVKESYNGKVFHGTKGSPTLPADIGNQLLCILGLSDYSSFTSHAVKQTPLLENGTVPNGPLNLSPKDLANQYHVNPLYDKGATGKGQTIGIVTLADFNTEDAYTFWSKAGIPVNPNRITKTNVDGGSGWDGYDETTLDVEQSGALAPDADIHVFVGPNSDTGFVDAFSSAIDENKAQQISVSWGESETVVDLLTQLKWESPGYAEAFNQLFMQAAAQGISTFAAAGDEGAHDAARQLGNDSGLPNATSLSVDEPADSPYITAAGGTTLPFTLHSSLYNMDITNEKERAWGWDYLFPYFNARGLDTPSNWTSRYMAGGGGGFSQVFATPSYQLNVPGVNTFNGVNWWTENADQSSVTRDASPTLVSGTGSGRNLPDISMAADPYTGYAVYFSEPGAPGVDAGYATYGGTSFVAPQLAGLSALINSANGTQAGFWNPQIYRFATQKDSPLHPLNETGATNDNGFYTGTPGTVYNQATGLGTPDVAALANKLK</sequence>
<dbReference type="InterPro" id="IPR050819">
    <property type="entry name" value="Tripeptidyl-peptidase_I"/>
</dbReference>
<dbReference type="CDD" id="cd11377">
    <property type="entry name" value="Pro-peptidase_S53"/>
    <property type="match status" value="1"/>
</dbReference>
<dbReference type="Proteomes" id="UP000501868">
    <property type="component" value="Chromosome"/>
</dbReference>
<keyword evidence="7" id="KW-0865">Zymogen</keyword>
<keyword evidence="6" id="KW-0106">Calcium</keyword>
<dbReference type="CDD" id="cd04056">
    <property type="entry name" value="Peptidases_S53"/>
    <property type="match status" value="1"/>
</dbReference>
<reference evidence="10 11" key="1">
    <citation type="submission" date="2020-04" db="EMBL/GenBank/DDBJ databases">
        <title>Genome-Wide Identification of 5-Methylcytosine Sites in Bacterial Genomes By High-Throughput Sequencing of MspJI Restriction Fragments.</title>
        <authorList>
            <person name="Wu V."/>
        </authorList>
    </citation>
    <scope>NUCLEOTIDE SEQUENCE [LARGE SCALE GENOMIC DNA]</scope>
    <source>
        <strain evidence="10 11">S2</strain>
    </source>
</reference>
<proteinExistence type="predicted"/>
<evidence type="ECO:0000313" key="10">
    <source>
        <dbReference type="EMBL" id="QIZ09379.1"/>
    </source>
</evidence>
<dbReference type="InterPro" id="IPR036852">
    <property type="entry name" value="Peptidase_S8/S53_dom_sf"/>
</dbReference>
<dbReference type="EMBL" id="CP051128">
    <property type="protein sequence ID" value="QIZ09379.1"/>
    <property type="molecule type" value="Genomic_DNA"/>
</dbReference>
<dbReference type="SUPFAM" id="SSF52743">
    <property type="entry name" value="Subtilisin-like"/>
    <property type="match status" value="1"/>
</dbReference>
<evidence type="ECO:0000256" key="8">
    <source>
        <dbReference type="SAM" id="SignalP"/>
    </source>
</evidence>
<dbReference type="GO" id="GO:0006508">
    <property type="term" value="P:proteolysis"/>
    <property type="evidence" value="ECO:0007669"/>
    <property type="project" value="UniProtKB-KW"/>
</dbReference>
<dbReference type="Pfam" id="PF00082">
    <property type="entry name" value="Peptidase_S8"/>
    <property type="match status" value="1"/>
</dbReference>